<evidence type="ECO:0000256" key="4">
    <source>
        <dbReference type="ARBA" id="ARBA00011245"/>
    </source>
</evidence>
<evidence type="ECO:0000256" key="7">
    <source>
        <dbReference type="ARBA" id="ARBA00023235"/>
    </source>
</evidence>
<dbReference type="GO" id="GO:0005737">
    <property type="term" value="C:cytoplasm"/>
    <property type="evidence" value="ECO:0007669"/>
    <property type="project" value="UniProtKB-SubCell"/>
</dbReference>
<evidence type="ECO:0000256" key="1">
    <source>
        <dbReference type="ARBA" id="ARBA00004496"/>
    </source>
</evidence>
<comment type="subunit">
    <text evidence="4">Monomer.</text>
</comment>
<keyword evidence="7 9" id="KW-0413">Isomerase</keyword>
<evidence type="ECO:0000256" key="3">
    <source>
        <dbReference type="ARBA" id="ARBA00006206"/>
    </source>
</evidence>
<dbReference type="InterPro" id="IPR011013">
    <property type="entry name" value="Gal_mutarotase_sf_dom"/>
</dbReference>
<dbReference type="GO" id="GO:0006006">
    <property type="term" value="P:glucose metabolic process"/>
    <property type="evidence" value="ECO:0007669"/>
    <property type="project" value="TreeGrafter"/>
</dbReference>
<dbReference type="SUPFAM" id="SSF74650">
    <property type="entry name" value="Galactose mutarotase-like"/>
    <property type="match status" value="1"/>
</dbReference>
<evidence type="ECO:0000256" key="8">
    <source>
        <dbReference type="ARBA" id="ARBA00023277"/>
    </source>
</evidence>
<dbReference type="CDD" id="cd09019">
    <property type="entry name" value="galactose_mutarotase_like"/>
    <property type="match status" value="1"/>
</dbReference>
<dbReference type="eggNOG" id="COG2017">
    <property type="taxonomic scope" value="Bacteria"/>
</dbReference>
<feature type="binding site" evidence="12">
    <location>
        <begin position="185"/>
        <end position="187"/>
    </location>
    <ligand>
        <name>beta-D-galactose</name>
        <dbReference type="ChEBI" id="CHEBI:27667"/>
    </ligand>
</feature>
<dbReference type="PANTHER" id="PTHR10091">
    <property type="entry name" value="ALDOSE-1-EPIMERASE"/>
    <property type="match status" value="1"/>
</dbReference>
<keyword evidence="8 9" id="KW-0119">Carbohydrate metabolism</keyword>
<evidence type="ECO:0000256" key="5">
    <source>
        <dbReference type="ARBA" id="ARBA00022490"/>
    </source>
</evidence>
<evidence type="ECO:0000256" key="10">
    <source>
        <dbReference type="PIRSR" id="PIRSR005096-1"/>
    </source>
</evidence>
<organism evidence="13 14">
    <name type="scientific">Janthinobacterium agaricidamnosum NBRC 102515 = DSM 9628</name>
    <dbReference type="NCBI Taxonomy" id="1349767"/>
    <lineage>
        <taxon>Bacteria</taxon>
        <taxon>Pseudomonadati</taxon>
        <taxon>Pseudomonadota</taxon>
        <taxon>Betaproteobacteria</taxon>
        <taxon>Burkholderiales</taxon>
        <taxon>Oxalobacteraceae</taxon>
        <taxon>Janthinobacterium</taxon>
    </lineage>
</organism>
<comment type="pathway">
    <text evidence="2 9">Carbohydrate metabolism; hexose metabolism.</text>
</comment>
<evidence type="ECO:0000256" key="2">
    <source>
        <dbReference type="ARBA" id="ARBA00005028"/>
    </source>
</evidence>
<feature type="binding site" evidence="12">
    <location>
        <begin position="85"/>
        <end position="86"/>
    </location>
    <ligand>
        <name>beta-D-galactose</name>
        <dbReference type="ChEBI" id="CHEBI:27667"/>
    </ligand>
</feature>
<name>W0VEG5_9BURK</name>
<dbReference type="FunFam" id="2.70.98.10:FF:000003">
    <property type="entry name" value="Aldose 1-epimerase"/>
    <property type="match status" value="1"/>
</dbReference>
<accession>W0VEG5</accession>
<evidence type="ECO:0000313" key="13">
    <source>
        <dbReference type="EMBL" id="CDG85727.1"/>
    </source>
</evidence>
<gene>
    <name evidence="13" type="primary">mro</name>
    <name evidence="13" type="ORF">GJA_5129</name>
</gene>
<feature type="active site" description="Proton donor" evidence="10">
    <location>
        <position position="185"/>
    </location>
</feature>
<dbReference type="STRING" id="1349767.GJA_5129"/>
<dbReference type="Proteomes" id="UP000027604">
    <property type="component" value="Chromosome I"/>
</dbReference>
<reference evidence="13 14" key="1">
    <citation type="journal article" date="2015" name="Genome Announc.">
        <title>Genome Sequence of Mushroom Soft-Rot Pathogen Janthinobacterium agaricidamnosum.</title>
        <authorList>
            <person name="Graupner K."/>
            <person name="Lackner G."/>
            <person name="Hertweck C."/>
        </authorList>
    </citation>
    <scope>NUCLEOTIDE SEQUENCE [LARGE SCALE GENOMIC DNA]</scope>
    <source>
        <strain evidence="14">NBRC 102515 / DSM 9628</strain>
    </source>
</reference>
<dbReference type="Pfam" id="PF01263">
    <property type="entry name" value="Aldose_epim"/>
    <property type="match status" value="1"/>
</dbReference>
<evidence type="ECO:0000256" key="9">
    <source>
        <dbReference type="PIRNR" id="PIRNR005096"/>
    </source>
</evidence>
<dbReference type="UniPathway" id="UPA00242"/>
<dbReference type="InterPro" id="IPR008183">
    <property type="entry name" value="Aldose_1/G6P_1-epimerase"/>
</dbReference>
<dbReference type="Gene3D" id="2.70.98.10">
    <property type="match status" value="1"/>
</dbReference>
<dbReference type="InterPro" id="IPR014718">
    <property type="entry name" value="GH-type_carb-bd"/>
</dbReference>
<sequence length="358" mass="39013">MTAAALGITRASFGQLPDGSRVNLYTLVNRQGLCIKITDFGGIITEIHAPGRDGKCADVILGFDELQPYLEDSSFFGALVGRVGNRIAAGRFDIDGQAYQLELNNGVNHLHGGSTGFSKRLWQSSTFHNTRSVGLTLVLDSADGDQGYPGKLHATVIYELSERNELFIKYHAVTDRATPVNLTSHAYFNLAGAGAGDISDHLLTINADAYTPTDSLQIPTGELAPVSGTPFDFRNPHAIGARIGQDDRQLAYGAGYDHNYVINQAEHKQMSLAARVLEPRSGRVLEVFTQEPGVQFYSGNFLDGSLTGKGWNYGRRSGFCLETQHFPDAPNHPAFPDIILRPGQEYTTVSVYKFSVQE</sequence>
<proteinExistence type="inferred from homology"/>
<dbReference type="GO" id="GO:0033499">
    <property type="term" value="P:galactose catabolic process via UDP-galactose, Leloir pathway"/>
    <property type="evidence" value="ECO:0007669"/>
    <property type="project" value="TreeGrafter"/>
</dbReference>
<dbReference type="PATRIC" id="fig|1349767.4.peg.1737"/>
<keyword evidence="5" id="KW-0963">Cytoplasm</keyword>
<dbReference type="RefSeq" id="WP_038497420.1">
    <property type="nucleotide sequence ID" value="NZ_BCTH01000043.1"/>
</dbReference>
<dbReference type="PIRSF" id="PIRSF005096">
    <property type="entry name" value="GALM"/>
    <property type="match status" value="1"/>
</dbReference>
<evidence type="ECO:0000313" key="14">
    <source>
        <dbReference type="Proteomes" id="UP000027604"/>
    </source>
</evidence>
<dbReference type="HOGENOM" id="CLU_031753_2_0_4"/>
<comment type="similarity">
    <text evidence="3 9">Belongs to the aldose epimerase family.</text>
</comment>
<evidence type="ECO:0000256" key="11">
    <source>
        <dbReference type="PIRSR" id="PIRSR005096-2"/>
    </source>
</evidence>
<dbReference type="GO" id="GO:0004034">
    <property type="term" value="F:aldose 1-epimerase activity"/>
    <property type="evidence" value="ECO:0007669"/>
    <property type="project" value="UniProtKB-EC"/>
</dbReference>
<comment type="catalytic activity">
    <reaction evidence="9">
        <text>alpha-D-glucose = beta-D-glucose</text>
        <dbReference type="Rhea" id="RHEA:10264"/>
        <dbReference type="ChEBI" id="CHEBI:15903"/>
        <dbReference type="ChEBI" id="CHEBI:17925"/>
        <dbReference type="EC" id="5.1.3.3"/>
    </reaction>
</comment>
<dbReference type="GO" id="GO:0030246">
    <property type="term" value="F:carbohydrate binding"/>
    <property type="evidence" value="ECO:0007669"/>
    <property type="project" value="InterPro"/>
</dbReference>
<dbReference type="KEGG" id="jag:GJA_5129"/>
<dbReference type="AlphaFoldDB" id="W0VEG5"/>
<comment type="subcellular location">
    <subcellularLocation>
        <location evidence="1">Cytoplasm</location>
    </subcellularLocation>
</comment>
<dbReference type="InterPro" id="IPR047215">
    <property type="entry name" value="Galactose_mutarotase-like"/>
</dbReference>
<evidence type="ECO:0000256" key="6">
    <source>
        <dbReference type="ARBA" id="ARBA00022553"/>
    </source>
</evidence>
<dbReference type="EC" id="5.1.3.3" evidence="9"/>
<dbReference type="PANTHER" id="PTHR10091:SF49">
    <property type="entry name" value="ALDOSE 1-EPIMERASE"/>
    <property type="match status" value="1"/>
</dbReference>
<keyword evidence="6" id="KW-0597">Phosphoprotein</keyword>
<evidence type="ECO:0000256" key="12">
    <source>
        <dbReference type="PIRSR" id="PIRSR005096-3"/>
    </source>
</evidence>
<dbReference type="OrthoDB" id="9779408at2"/>
<keyword evidence="14" id="KW-1185">Reference proteome</keyword>
<feature type="binding site" evidence="11">
    <location>
        <position position="257"/>
    </location>
    <ligand>
        <name>beta-D-galactose</name>
        <dbReference type="ChEBI" id="CHEBI:27667"/>
    </ligand>
</feature>
<dbReference type="InterPro" id="IPR015443">
    <property type="entry name" value="Aldose_1-epimerase"/>
</dbReference>
<feature type="active site" description="Proton acceptor" evidence="10">
    <location>
        <position position="322"/>
    </location>
</feature>
<protein>
    <recommendedName>
        <fullName evidence="9">Aldose 1-epimerase</fullName>
        <ecNumber evidence="9">5.1.3.3</ecNumber>
    </recommendedName>
</protein>
<dbReference type="NCBIfam" id="NF008277">
    <property type="entry name" value="PRK11055.1"/>
    <property type="match status" value="1"/>
</dbReference>
<dbReference type="EMBL" id="HG322949">
    <property type="protein sequence ID" value="CDG85727.1"/>
    <property type="molecule type" value="Genomic_DNA"/>
</dbReference>